<keyword evidence="5" id="KW-1133">Transmembrane helix</keyword>
<proteinExistence type="inferred from homology"/>
<dbReference type="OrthoDB" id="5877963at2759"/>
<reference evidence="9 10" key="1">
    <citation type="journal article" date="2015" name="Genome Biol. Evol.">
        <title>Phylogenomic analyses indicate that early fungi evolved digesting cell walls of algal ancestors of land plants.</title>
        <authorList>
            <person name="Chang Y."/>
            <person name="Wang S."/>
            <person name="Sekimoto S."/>
            <person name="Aerts A.L."/>
            <person name="Choi C."/>
            <person name="Clum A."/>
            <person name="LaButti K.M."/>
            <person name="Lindquist E.A."/>
            <person name="Yee Ngan C."/>
            <person name="Ohm R.A."/>
            <person name="Salamov A.A."/>
            <person name="Grigoriev I.V."/>
            <person name="Spatafora J.W."/>
            <person name="Berbee M.L."/>
        </authorList>
    </citation>
    <scope>NUCLEOTIDE SEQUENCE [LARGE SCALE GENOMIC DNA]</scope>
    <source>
        <strain evidence="9 10">NRRL 28638</strain>
    </source>
</reference>
<keyword evidence="7" id="KW-0769">Symport</keyword>
<dbReference type="Pfam" id="PF00375">
    <property type="entry name" value="SDF"/>
    <property type="match status" value="1"/>
</dbReference>
<keyword evidence="4" id="KW-0812">Transmembrane</keyword>
<dbReference type="InterPro" id="IPR036458">
    <property type="entry name" value="Na:dicarbo_symporter_sf"/>
</dbReference>
<accession>A0A137PAH6</accession>
<feature type="region of interest" description="Disordered" evidence="8">
    <location>
        <begin position="95"/>
        <end position="122"/>
    </location>
</feature>
<dbReference type="GO" id="GO:0015293">
    <property type="term" value="F:symporter activity"/>
    <property type="evidence" value="ECO:0007669"/>
    <property type="project" value="UniProtKB-UniRule"/>
</dbReference>
<dbReference type="SUPFAM" id="SSF118215">
    <property type="entry name" value="Proton glutamate symport protein"/>
    <property type="match status" value="1"/>
</dbReference>
<evidence type="ECO:0000256" key="7">
    <source>
        <dbReference type="RuleBase" id="RU361216"/>
    </source>
</evidence>
<keyword evidence="3" id="KW-1003">Cell membrane</keyword>
<dbReference type="AlphaFoldDB" id="A0A137PAH6"/>
<dbReference type="GO" id="GO:0005886">
    <property type="term" value="C:plasma membrane"/>
    <property type="evidence" value="ECO:0007669"/>
    <property type="project" value="UniProtKB-SubCell"/>
</dbReference>
<dbReference type="Proteomes" id="UP000070444">
    <property type="component" value="Unassembled WGS sequence"/>
</dbReference>
<evidence type="ECO:0000256" key="8">
    <source>
        <dbReference type="SAM" id="MobiDB-lite"/>
    </source>
</evidence>
<dbReference type="InterPro" id="IPR001991">
    <property type="entry name" value="Na-dicarboxylate_symporter"/>
</dbReference>
<evidence type="ECO:0000256" key="1">
    <source>
        <dbReference type="ARBA" id="ARBA00004651"/>
    </source>
</evidence>
<organism evidence="9 10">
    <name type="scientific">Conidiobolus coronatus (strain ATCC 28846 / CBS 209.66 / NRRL 28638)</name>
    <name type="common">Delacroixia coronata</name>
    <dbReference type="NCBI Taxonomy" id="796925"/>
    <lineage>
        <taxon>Eukaryota</taxon>
        <taxon>Fungi</taxon>
        <taxon>Fungi incertae sedis</taxon>
        <taxon>Zoopagomycota</taxon>
        <taxon>Entomophthoromycotina</taxon>
        <taxon>Entomophthoromycetes</taxon>
        <taxon>Entomophthorales</taxon>
        <taxon>Ancylistaceae</taxon>
        <taxon>Conidiobolus</taxon>
    </lineage>
</organism>
<dbReference type="PANTHER" id="PTHR42865:SF7">
    <property type="entry name" value="PROTON_GLUTAMATE-ASPARTATE SYMPORTER"/>
    <property type="match status" value="1"/>
</dbReference>
<evidence type="ECO:0000313" key="9">
    <source>
        <dbReference type="EMBL" id="KXN71997.1"/>
    </source>
</evidence>
<protein>
    <recommendedName>
        <fullName evidence="7">Amino acid transporter</fullName>
    </recommendedName>
</protein>
<evidence type="ECO:0000256" key="2">
    <source>
        <dbReference type="ARBA" id="ARBA00022448"/>
    </source>
</evidence>
<dbReference type="STRING" id="796925.A0A137PAH6"/>
<dbReference type="PANTHER" id="PTHR42865">
    <property type="entry name" value="PROTON/GLUTAMATE-ASPARTATE SYMPORTER"/>
    <property type="match status" value="1"/>
</dbReference>
<gene>
    <name evidence="9" type="ORF">CONCODRAFT_5228</name>
</gene>
<keyword evidence="10" id="KW-1185">Reference proteome</keyword>
<evidence type="ECO:0000256" key="4">
    <source>
        <dbReference type="ARBA" id="ARBA00022692"/>
    </source>
</evidence>
<evidence type="ECO:0000256" key="6">
    <source>
        <dbReference type="ARBA" id="ARBA00023136"/>
    </source>
</evidence>
<evidence type="ECO:0000256" key="3">
    <source>
        <dbReference type="ARBA" id="ARBA00022475"/>
    </source>
</evidence>
<comment type="similarity">
    <text evidence="7">Belongs to the dicarboxylate/amino acid:cation symporter (DAACS) (TC 2.A.23) family.</text>
</comment>
<keyword evidence="6" id="KW-0472">Membrane</keyword>
<dbReference type="Gene3D" id="1.10.3860.10">
    <property type="entry name" value="Sodium:dicarboxylate symporter"/>
    <property type="match status" value="1"/>
</dbReference>
<dbReference type="GO" id="GO:0006835">
    <property type="term" value="P:dicarboxylic acid transport"/>
    <property type="evidence" value="ECO:0007669"/>
    <property type="project" value="TreeGrafter"/>
</dbReference>
<dbReference type="EMBL" id="KQ964462">
    <property type="protein sequence ID" value="KXN71997.1"/>
    <property type="molecule type" value="Genomic_DNA"/>
</dbReference>
<keyword evidence="2 7" id="KW-0813">Transport</keyword>
<name>A0A137PAH6_CONC2</name>
<evidence type="ECO:0000256" key="5">
    <source>
        <dbReference type="ARBA" id="ARBA00022989"/>
    </source>
</evidence>
<feature type="compositionally biased region" description="Basic and acidic residues" evidence="8">
    <location>
        <begin position="98"/>
        <end position="109"/>
    </location>
</feature>
<comment type="subcellular location">
    <subcellularLocation>
        <location evidence="1">Cell membrane</location>
        <topology evidence="1">Multi-pass membrane protein</topology>
    </subcellularLocation>
    <subcellularLocation>
        <location evidence="7">Membrane</location>
        <topology evidence="7">Multi-pass membrane protein</topology>
    </subcellularLocation>
</comment>
<evidence type="ECO:0000313" key="10">
    <source>
        <dbReference type="Proteomes" id="UP000070444"/>
    </source>
</evidence>
<sequence length="122" mass="13003">MMLTLMLTSKGVAAVPRASLVILAGTVASFKLPAEAIELILGVDALMDMGRTAVNLTGNCIACIAMSVWEGDFDYDIAYGRKEWVDPTLEQDFSADLEEGHGGKEKGVHVESAPVSSQALHH</sequence>